<feature type="domain" description="DNA mismatch repair protein MutS-like N-terminal" evidence="2">
    <location>
        <begin position="202"/>
        <end position="289"/>
    </location>
</feature>
<protein>
    <submittedName>
        <fullName evidence="3">DNA mismatch repair protein MutS</fullName>
    </submittedName>
</protein>
<organism evidence="3 4">
    <name type="scientific">Segatella cerevisiae</name>
    <dbReference type="NCBI Taxonomy" id="2053716"/>
    <lineage>
        <taxon>Bacteria</taxon>
        <taxon>Pseudomonadati</taxon>
        <taxon>Bacteroidota</taxon>
        <taxon>Bacteroidia</taxon>
        <taxon>Bacteroidales</taxon>
        <taxon>Prevotellaceae</taxon>
        <taxon>Segatella</taxon>
    </lineage>
</organism>
<dbReference type="EMBL" id="JAMXLY010000033">
    <property type="protein sequence ID" value="MCO6025954.1"/>
    <property type="molecule type" value="Genomic_DNA"/>
</dbReference>
<name>A0ABT1BYA5_9BACT</name>
<accession>A0ABT1BYA5</accession>
<evidence type="ECO:0000256" key="1">
    <source>
        <dbReference type="SAM" id="MobiDB-lite"/>
    </source>
</evidence>
<dbReference type="Gene3D" id="3.40.1170.10">
    <property type="entry name" value="DNA repair protein MutS, domain I"/>
    <property type="match status" value="1"/>
</dbReference>
<feature type="compositionally biased region" description="Low complexity" evidence="1">
    <location>
        <begin position="178"/>
        <end position="190"/>
    </location>
</feature>
<feature type="region of interest" description="Disordered" evidence="1">
    <location>
        <begin position="288"/>
        <end position="312"/>
    </location>
</feature>
<comment type="caution">
    <text evidence="3">The sequence shown here is derived from an EMBL/GenBank/DDBJ whole genome shotgun (WGS) entry which is preliminary data.</text>
</comment>
<feature type="region of interest" description="Disordered" evidence="1">
    <location>
        <begin position="155"/>
        <end position="196"/>
    </location>
</feature>
<dbReference type="SUPFAM" id="SSF55271">
    <property type="entry name" value="DNA repair protein MutS, domain I"/>
    <property type="match status" value="1"/>
</dbReference>
<dbReference type="InterPro" id="IPR029057">
    <property type="entry name" value="PRTase-like"/>
</dbReference>
<feature type="compositionally biased region" description="Basic and acidic residues" evidence="1">
    <location>
        <begin position="293"/>
        <end position="311"/>
    </location>
</feature>
<dbReference type="InterPro" id="IPR016151">
    <property type="entry name" value="DNA_mismatch_repair_MutS_N"/>
</dbReference>
<gene>
    <name evidence="3" type="ORF">NG821_08910</name>
</gene>
<reference evidence="3 4" key="1">
    <citation type="submission" date="2022-06" db="EMBL/GenBank/DDBJ databases">
        <title>A taxonomic note on the genus Prevotella: Description of four novel genera and emended description of the genera Hallella and Xylanibacter.</title>
        <authorList>
            <person name="Hitch T.C.A."/>
        </authorList>
    </citation>
    <scope>NUCLEOTIDE SEQUENCE [LARGE SCALE GENOMIC DNA]</scope>
    <source>
        <strain evidence="3 4">DSM 100619</strain>
    </source>
</reference>
<evidence type="ECO:0000259" key="2">
    <source>
        <dbReference type="Pfam" id="PF01624"/>
    </source>
</evidence>
<dbReference type="SUPFAM" id="SSF53271">
    <property type="entry name" value="PRTase-like"/>
    <property type="match status" value="1"/>
</dbReference>
<dbReference type="Gene3D" id="3.40.50.2020">
    <property type="match status" value="1"/>
</dbReference>
<evidence type="ECO:0000313" key="3">
    <source>
        <dbReference type="EMBL" id="MCO6025954.1"/>
    </source>
</evidence>
<dbReference type="InterPro" id="IPR007695">
    <property type="entry name" value="DNA_mismatch_repair_MutS-lik_N"/>
</dbReference>
<sequence>MKCGDKNSIHIAARMMIGTVKALGAGRFCILVPIPGHEGRANYTRELCEEIGLLTGIRTADVLRGKHHLPLYQAKRNDMKAEGIRIDFRLICPIPKGVTPIIVDNVLDTGHTAWAAIKALGDPDTRLAVLGNTRHYTLNKEVNFAQMNIENMKNQKFNPEEVKQVKTAQDKSRTASGKKTATQNKSTAKASAKKKAKNDSLAAQYAELKEKHPDSILLFRQGDSYKAVNADASTVGNLLNLPVTRPEDKRGGDLLATFPCQALDTYLPKLVREGMRVAIVEEAGKQLKSSDGGYRKGIKENTEDKGKKESRAPQLVTINGQKVTHAHAFQSTKNPGTWYFTARLDGRQLHPIMMKPADAKAYQNRDYTIDRFMRTYYPTKMEKKVTPEQYKADMILSDGRHIEKMNVFKERNENHEDFGKYKLFARIAGQENGMAVVMKTEDLNAFFDRVTTPAKLVEKNFGERLNLASAYGKYKLPEGIPIDDIRITKDKDGEWKISAKVGDAGRTEKEPLNKTDRYSFFESHTVTREQLAAKYLSPDIQKTLSQKKEEQQAGLKI</sequence>
<dbReference type="Pfam" id="PF01624">
    <property type="entry name" value="MutS_I"/>
    <property type="match status" value="1"/>
</dbReference>
<dbReference type="Proteomes" id="UP001204015">
    <property type="component" value="Unassembled WGS sequence"/>
</dbReference>
<keyword evidence="4" id="KW-1185">Reference proteome</keyword>
<proteinExistence type="predicted"/>
<dbReference type="RefSeq" id="WP_252761312.1">
    <property type="nucleotide sequence ID" value="NZ_JAMXLY010000033.1"/>
</dbReference>
<evidence type="ECO:0000313" key="4">
    <source>
        <dbReference type="Proteomes" id="UP001204015"/>
    </source>
</evidence>
<feature type="compositionally biased region" description="Basic and acidic residues" evidence="1">
    <location>
        <begin position="158"/>
        <end position="173"/>
    </location>
</feature>